<evidence type="ECO:0008006" key="4">
    <source>
        <dbReference type="Google" id="ProtNLM"/>
    </source>
</evidence>
<evidence type="ECO:0000256" key="1">
    <source>
        <dbReference type="SAM" id="SignalP"/>
    </source>
</evidence>
<dbReference type="Proteomes" id="UP000027265">
    <property type="component" value="Unassembled WGS sequence"/>
</dbReference>
<proteinExistence type="predicted"/>
<feature type="chain" id="PRO_5001643748" description="Granulins domain-containing protein" evidence="1">
    <location>
        <begin position="20"/>
        <end position="74"/>
    </location>
</feature>
<reference evidence="3" key="1">
    <citation type="journal article" date="2014" name="Proc. Natl. Acad. Sci. U.S.A.">
        <title>Extensive sampling of basidiomycete genomes demonstrates inadequacy of the white-rot/brown-rot paradigm for wood decay fungi.</title>
        <authorList>
            <person name="Riley R."/>
            <person name="Salamov A.A."/>
            <person name="Brown D.W."/>
            <person name="Nagy L.G."/>
            <person name="Floudas D."/>
            <person name="Held B.W."/>
            <person name="Levasseur A."/>
            <person name="Lombard V."/>
            <person name="Morin E."/>
            <person name="Otillar R."/>
            <person name="Lindquist E.A."/>
            <person name="Sun H."/>
            <person name="LaButti K.M."/>
            <person name="Schmutz J."/>
            <person name="Jabbour D."/>
            <person name="Luo H."/>
            <person name="Baker S.E."/>
            <person name="Pisabarro A.G."/>
            <person name="Walton J.D."/>
            <person name="Blanchette R.A."/>
            <person name="Henrissat B."/>
            <person name="Martin F."/>
            <person name="Cullen D."/>
            <person name="Hibbett D.S."/>
            <person name="Grigoriev I.V."/>
        </authorList>
    </citation>
    <scope>NUCLEOTIDE SEQUENCE [LARGE SCALE GENOMIC DNA]</scope>
    <source>
        <strain evidence="3">MUCL 33604</strain>
    </source>
</reference>
<dbReference type="EMBL" id="KL197711">
    <property type="protein sequence ID" value="KDQ62109.1"/>
    <property type="molecule type" value="Genomic_DNA"/>
</dbReference>
<dbReference type="InParanoid" id="A0A067Q553"/>
<evidence type="ECO:0000313" key="3">
    <source>
        <dbReference type="Proteomes" id="UP000027265"/>
    </source>
</evidence>
<keyword evidence="3" id="KW-1185">Reference proteome</keyword>
<keyword evidence="1" id="KW-0732">Signal</keyword>
<protein>
    <recommendedName>
        <fullName evidence="4">Granulins domain-containing protein</fullName>
    </recommendedName>
</protein>
<evidence type="ECO:0000313" key="2">
    <source>
        <dbReference type="EMBL" id="KDQ62109.1"/>
    </source>
</evidence>
<organism evidence="2 3">
    <name type="scientific">Jaapia argillacea MUCL 33604</name>
    <dbReference type="NCBI Taxonomy" id="933084"/>
    <lineage>
        <taxon>Eukaryota</taxon>
        <taxon>Fungi</taxon>
        <taxon>Dikarya</taxon>
        <taxon>Basidiomycota</taxon>
        <taxon>Agaricomycotina</taxon>
        <taxon>Agaricomycetes</taxon>
        <taxon>Agaricomycetidae</taxon>
        <taxon>Jaapiales</taxon>
        <taxon>Jaapiaceae</taxon>
        <taxon>Jaapia</taxon>
    </lineage>
</organism>
<dbReference type="AlphaFoldDB" id="A0A067Q553"/>
<sequence length="74" mass="7786">MKYFGTLFTLVAITGISLATPLTSRQGTSGCIAMPPTTTCAYPICPVGYELNFTCPRGAMCCPLPGTVFECCPV</sequence>
<dbReference type="HOGENOM" id="CLU_2688159_0_0_1"/>
<gene>
    <name evidence="2" type="ORF">JAAARDRAFT_30013</name>
</gene>
<feature type="signal peptide" evidence="1">
    <location>
        <begin position="1"/>
        <end position="19"/>
    </location>
</feature>
<accession>A0A067Q553</accession>
<name>A0A067Q553_9AGAM</name>